<evidence type="ECO:0000313" key="10">
    <source>
        <dbReference type="Proteomes" id="UP000034164"/>
    </source>
</evidence>
<evidence type="ECO:0000256" key="1">
    <source>
        <dbReference type="ARBA" id="ARBA00004141"/>
    </source>
</evidence>
<accession>A0A0G2J9P3</accession>
<evidence type="ECO:0000256" key="6">
    <source>
        <dbReference type="ARBA" id="ARBA00023136"/>
    </source>
</evidence>
<feature type="transmembrane region" description="Helical" evidence="8">
    <location>
        <begin position="274"/>
        <end position="296"/>
    </location>
</feature>
<dbReference type="Proteomes" id="UP000034164">
    <property type="component" value="Unassembled WGS sequence"/>
</dbReference>
<feature type="transmembrane region" description="Helical" evidence="8">
    <location>
        <begin position="149"/>
        <end position="168"/>
    </location>
</feature>
<organism evidence="9 10">
    <name type="scientific">[Emmonsia] crescens</name>
    <dbReference type="NCBI Taxonomy" id="73230"/>
    <lineage>
        <taxon>Eukaryota</taxon>
        <taxon>Fungi</taxon>
        <taxon>Dikarya</taxon>
        <taxon>Ascomycota</taxon>
        <taxon>Pezizomycotina</taxon>
        <taxon>Eurotiomycetes</taxon>
        <taxon>Eurotiomycetidae</taxon>
        <taxon>Onygenales</taxon>
        <taxon>Ajellomycetaceae</taxon>
        <taxon>Emergomyces</taxon>
    </lineage>
</organism>
<evidence type="ECO:0000256" key="2">
    <source>
        <dbReference type="ARBA" id="ARBA00008807"/>
    </source>
</evidence>
<keyword evidence="3" id="KW-0813">Transport</keyword>
<dbReference type="GO" id="GO:0035673">
    <property type="term" value="F:oligopeptide transmembrane transporter activity"/>
    <property type="evidence" value="ECO:0007669"/>
    <property type="project" value="InterPro"/>
</dbReference>
<comment type="similarity">
    <text evidence="2">Belongs to the oligopeptide OPT transporter family.</text>
</comment>
<dbReference type="AlphaFoldDB" id="A0A0G2J9P3"/>
<comment type="caution">
    <text evidence="9">The sequence shown here is derived from an EMBL/GenBank/DDBJ whole genome shotgun (WGS) entry which is preliminary data.</text>
</comment>
<proteinExistence type="inferred from homology"/>
<dbReference type="GO" id="GO:0000329">
    <property type="term" value="C:fungal-type vacuole membrane"/>
    <property type="evidence" value="ECO:0007669"/>
    <property type="project" value="TreeGrafter"/>
</dbReference>
<feature type="region of interest" description="Disordered" evidence="7">
    <location>
        <begin position="1"/>
        <end position="56"/>
    </location>
</feature>
<dbReference type="InterPro" id="IPR045035">
    <property type="entry name" value="YSL-like"/>
</dbReference>
<dbReference type="Pfam" id="PF03169">
    <property type="entry name" value="OPT"/>
    <property type="match status" value="1"/>
</dbReference>
<feature type="transmembrane region" description="Helical" evidence="8">
    <location>
        <begin position="712"/>
        <end position="737"/>
    </location>
</feature>
<feature type="transmembrane region" description="Helical" evidence="8">
    <location>
        <begin position="180"/>
        <end position="201"/>
    </location>
</feature>
<feature type="transmembrane region" description="Helical" evidence="8">
    <location>
        <begin position="673"/>
        <end position="700"/>
    </location>
</feature>
<dbReference type="PANTHER" id="PTHR31645">
    <property type="entry name" value="OLIGOPEPTIDE TRANSPORTER YGL114W-RELATED"/>
    <property type="match status" value="1"/>
</dbReference>
<feature type="compositionally biased region" description="Acidic residues" evidence="7">
    <location>
        <begin position="38"/>
        <end position="52"/>
    </location>
</feature>
<protein>
    <submittedName>
        <fullName evidence="9">Uncharacterized protein</fullName>
    </submittedName>
</protein>
<feature type="transmembrane region" description="Helical" evidence="8">
    <location>
        <begin position="564"/>
        <end position="585"/>
    </location>
</feature>
<evidence type="ECO:0000256" key="8">
    <source>
        <dbReference type="SAM" id="Phobius"/>
    </source>
</evidence>
<dbReference type="InterPro" id="IPR004813">
    <property type="entry name" value="OPT"/>
</dbReference>
<feature type="transmembrane region" description="Helical" evidence="8">
    <location>
        <begin position="374"/>
        <end position="393"/>
    </location>
</feature>
<name>A0A0G2J9P3_9EURO</name>
<feature type="transmembrane region" description="Helical" evidence="8">
    <location>
        <begin position="246"/>
        <end position="268"/>
    </location>
</feature>
<feature type="transmembrane region" description="Helical" evidence="8">
    <location>
        <begin position="638"/>
        <end position="661"/>
    </location>
</feature>
<evidence type="ECO:0000256" key="7">
    <source>
        <dbReference type="SAM" id="MobiDB-lite"/>
    </source>
</evidence>
<evidence type="ECO:0000313" key="9">
    <source>
        <dbReference type="EMBL" id="KKZ64331.1"/>
    </source>
</evidence>
<reference evidence="10" key="1">
    <citation type="journal article" date="2015" name="PLoS Genet.">
        <title>The dynamic genome and transcriptome of the human fungal pathogen Blastomyces and close relative Emmonsia.</title>
        <authorList>
            <person name="Munoz J.F."/>
            <person name="Gauthier G.M."/>
            <person name="Desjardins C.A."/>
            <person name="Gallo J.E."/>
            <person name="Holder J."/>
            <person name="Sullivan T.D."/>
            <person name="Marty A.J."/>
            <person name="Carmen J.C."/>
            <person name="Chen Z."/>
            <person name="Ding L."/>
            <person name="Gujja S."/>
            <person name="Magrini V."/>
            <person name="Misas E."/>
            <person name="Mitreva M."/>
            <person name="Priest M."/>
            <person name="Saif S."/>
            <person name="Whiston E.A."/>
            <person name="Young S."/>
            <person name="Zeng Q."/>
            <person name="Goldman W.E."/>
            <person name="Mardis E.R."/>
            <person name="Taylor J.W."/>
            <person name="McEwen J.G."/>
            <person name="Clay O.K."/>
            <person name="Klein B.S."/>
            <person name="Cuomo C.A."/>
        </authorList>
    </citation>
    <scope>NUCLEOTIDE SEQUENCE [LARGE SCALE GENOMIC DNA]</scope>
    <source>
        <strain evidence="10">UAMH 3008</strain>
    </source>
</reference>
<feature type="compositionally biased region" description="Polar residues" evidence="7">
    <location>
        <begin position="1"/>
        <end position="10"/>
    </location>
</feature>
<keyword evidence="4 8" id="KW-0812">Transmembrane</keyword>
<gene>
    <name evidence="9" type="ORF">EMCG_09715</name>
</gene>
<evidence type="ECO:0000256" key="3">
    <source>
        <dbReference type="ARBA" id="ARBA00022448"/>
    </source>
</evidence>
<comment type="subcellular location">
    <subcellularLocation>
        <location evidence="1">Membrane</location>
        <topology evidence="1">Multi-pass membrane protein</topology>
    </subcellularLocation>
</comment>
<feature type="transmembrane region" description="Helical" evidence="8">
    <location>
        <begin position="443"/>
        <end position="462"/>
    </location>
</feature>
<evidence type="ECO:0000256" key="4">
    <source>
        <dbReference type="ARBA" id="ARBA00022692"/>
    </source>
</evidence>
<dbReference type="VEuPathDB" id="FungiDB:EMCG_09715"/>
<evidence type="ECO:0000256" key="5">
    <source>
        <dbReference type="ARBA" id="ARBA00022989"/>
    </source>
</evidence>
<feature type="transmembrane region" description="Helical" evidence="8">
    <location>
        <begin position="308"/>
        <end position="329"/>
    </location>
</feature>
<feature type="transmembrane region" description="Helical" evidence="8">
    <location>
        <begin position="474"/>
        <end position="493"/>
    </location>
</feature>
<dbReference type="EMBL" id="LCZI01000809">
    <property type="protein sequence ID" value="KKZ64331.1"/>
    <property type="molecule type" value="Genomic_DNA"/>
</dbReference>
<keyword evidence="5 8" id="KW-1133">Transmembrane helix</keyword>
<feature type="transmembrane region" description="Helical" evidence="8">
    <location>
        <begin position="110"/>
        <end position="129"/>
    </location>
</feature>
<sequence>MRQTSVSNPRYSALPGGLGGTELQDLSRQTPYARGGEEGDEDVQSDGSDVLDGDTIVSEGGDLHEDKFSPFPDMHHDSNPIFTFRALLIGCLCGALVNASNIYLGLKAGWTTSANIFGSIVGFAVLRSWTKYTSENNFGPHENNIIQTAATAAGGLSNVFVSAIPALYQLELLSVPTKDFFRIVTLTAIGGYFGLLSVAPLRNFFLVQVARELNLIFPSSAATAITIRSMHQAASGASMARQKLAALLYAFIFAVLLRVASQYAIGILWDWHPFTWLVGSGIFVDWAMSMESWGWFVEWTPAFIGSGMLVGINVAASFTAGSVLAWGIIGPYLVTHGMAFGEPASTDSKWSNLMSYSSLSKDFATASHPSPRYWLLWPGVITMAAVALAELACQWRVFWIIARDSTRVVLSMLARLREGNYRYSPLTEKEENGTSDSKDSIRVWMWLPGLMIIIIVACPALKYQFDMRVTESLLALFLAFILSLMAIQATGATDTTPLGVLSKVSQVTLSSTTQDQTIQNSQRLNLLGGALTNIGASQACDLMGDFRVGYLLGTSPRLQYATQLIGTLFATFFAPSIFLMFATAYPCILSTENNPSNSTSSPTALTNHCEFSSPSVAAWRAVAVAATEPTLPIPHTSLIFSLVMAIVGVLMVIIRHSVWVGKWERMRAYHPNIMILAMAFTLPSPQYGIAMLIGSLVAAVWQWKVPSGFEAFGYAVAAGFMAGEGIGGTINAMLSVFGLGGERLGTRVGCPAGRC</sequence>
<dbReference type="NCBIfam" id="TIGR00728">
    <property type="entry name" value="OPT_sfam"/>
    <property type="match status" value="1"/>
</dbReference>
<keyword evidence="6 8" id="KW-0472">Membrane</keyword>
<dbReference type="PANTHER" id="PTHR31645:SF3">
    <property type="entry name" value="OLIGOPEPTIDE TRANSPORTER"/>
    <property type="match status" value="1"/>
</dbReference>
<dbReference type="OrthoDB" id="77405at2759"/>
<feature type="transmembrane region" description="Helical" evidence="8">
    <location>
        <begin position="82"/>
        <end position="104"/>
    </location>
</feature>